<dbReference type="PROSITE" id="PS51375">
    <property type="entry name" value="PPR"/>
    <property type="match status" value="7"/>
</dbReference>
<organism evidence="3 4">
    <name type="scientific">Cephalotus follicularis</name>
    <name type="common">Albany pitcher plant</name>
    <dbReference type="NCBI Taxonomy" id="3775"/>
    <lineage>
        <taxon>Eukaryota</taxon>
        <taxon>Viridiplantae</taxon>
        <taxon>Streptophyta</taxon>
        <taxon>Embryophyta</taxon>
        <taxon>Tracheophyta</taxon>
        <taxon>Spermatophyta</taxon>
        <taxon>Magnoliopsida</taxon>
        <taxon>eudicotyledons</taxon>
        <taxon>Gunneridae</taxon>
        <taxon>Pentapetalae</taxon>
        <taxon>rosids</taxon>
        <taxon>fabids</taxon>
        <taxon>Oxalidales</taxon>
        <taxon>Cephalotaceae</taxon>
        <taxon>Cephalotus</taxon>
    </lineage>
</organism>
<dbReference type="SUPFAM" id="SSF48452">
    <property type="entry name" value="TPR-like"/>
    <property type="match status" value="1"/>
</dbReference>
<accession>A0A1Q3CQR4</accession>
<feature type="repeat" description="PPR" evidence="2">
    <location>
        <begin position="747"/>
        <end position="781"/>
    </location>
</feature>
<dbReference type="InterPro" id="IPR046960">
    <property type="entry name" value="PPR_At4g14850-like_plant"/>
</dbReference>
<dbReference type="OrthoDB" id="1902039at2759"/>
<dbReference type="PANTHER" id="PTHR47926:SF544">
    <property type="entry name" value="PENTACOTRIPEPTIDE-REPEAT REGION OF PRORP DOMAIN-CONTAINING PROTEIN"/>
    <property type="match status" value="1"/>
</dbReference>
<gene>
    <name evidence="3" type="ORF">CFOL_v3_25875</name>
</gene>
<dbReference type="Pfam" id="PF13041">
    <property type="entry name" value="PPR_2"/>
    <property type="match status" value="3"/>
</dbReference>
<dbReference type="FunFam" id="1.25.40.10:FF:000073">
    <property type="entry name" value="Pentatricopeptide repeat-containing protein chloroplastic"/>
    <property type="match status" value="1"/>
</dbReference>
<dbReference type="Pfam" id="PF01535">
    <property type="entry name" value="PPR"/>
    <property type="match status" value="5"/>
</dbReference>
<keyword evidence="4" id="KW-1185">Reference proteome</keyword>
<evidence type="ECO:0000256" key="1">
    <source>
        <dbReference type="ARBA" id="ARBA00022737"/>
    </source>
</evidence>
<dbReference type="FunFam" id="1.25.40.10:FF:000344">
    <property type="entry name" value="Pentatricopeptide repeat-containing protein"/>
    <property type="match status" value="1"/>
</dbReference>
<evidence type="ECO:0000313" key="3">
    <source>
        <dbReference type="EMBL" id="GAV82423.1"/>
    </source>
</evidence>
<sequence>LCQNIKHLKPFKSFLIVHGLIEDKLMLGEFIKSCFTLGEPDIALSTFRTIKNPSGSLQNMMVRGLSSFNLYEDILYVYMKCRVLNCPSDDFTFPFVIKACASLGAFGAGKEIHCVVLRTGFDRNIVIQTSLVDFYAKNGRTEIARKLVDRIPQPDLVSWNALIAGYSLNGLDVEAFELFREIRLMGFMPNLSTMANVIPVCTSLGCSDTGKCLHGLAIKFRFWSSDFLVPALISMYVGDEDLSTARRLFDSVVEKNVIVWNSMMSAYTQKQKSFEAYELFKRMLQDDIKPDVISFVSILPSCENLSGIWYGESLHACVIKQGSESQVSVLTAFVSMYAKLGYVNSAECLFSRMRSRNLLSWNALVSGYVYNGLWDASLAAFCKMQYAGFDPDSVSIVSLLSVCSKLGAALIGKSAHAFCVRKGIDSNLNVSNALLAFYSDCHQLSASVNLFHKMATRNNISWNTILSGYVRSGEVNNAAALFYQMHKDDVMLDVVTMISVLPIYNKKEDLGKGMTIHGYSIKKGIVRDVSLVNALISMYCYCGNLDAGRLLLESMPERNLASWNALMTGYRCHKLQNEVFFLFGQMTKEVQRPNHITLLNILPLCYTLLQGISLWNAIMSVHVRTKNAKRAVFTFCELLNTGYKPDYMTVLSLISACVEVNSPGLTRSVMAYVICQGFGKNIIISNALIDLNARCGNILTAKRLFDDLLEKDPVSWSVLINGYRLHGDGQAALDLFQQMQLSGVRPDDVTYLSVLSACSHAGLVEQGWIIFKSIKENGISPKMEHYACMVDLLGRTGYLDEADDIVKKLPGKPSASLLESLLGACRTYGNVELGEKIGDMLIEIDPENSGSYVMLYNIYAAAERWTDADRVRSNIEGKRLRKEPGYSLLV</sequence>
<comment type="caution">
    <text evidence="3">The sequence shown here is derived from an EMBL/GenBank/DDBJ whole genome shotgun (WGS) entry which is preliminary data.</text>
</comment>
<feature type="repeat" description="PPR" evidence="2">
    <location>
        <begin position="357"/>
        <end position="391"/>
    </location>
</feature>
<feature type="non-terminal residue" evidence="3">
    <location>
        <position position="890"/>
    </location>
</feature>
<dbReference type="GO" id="GO:0003729">
    <property type="term" value="F:mRNA binding"/>
    <property type="evidence" value="ECO:0007669"/>
    <property type="project" value="UniProtKB-ARBA"/>
</dbReference>
<keyword evidence="1" id="KW-0677">Repeat</keyword>
<evidence type="ECO:0000313" key="4">
    <source>
        <dbReference type="Proteomes" id="UP000187406"/>
    </source>
</evidence>
<evidence type="ECO:0000256" key="2">
    <source>
        <dbReference type="PROSITE-ProRule" id="PRU00708"/>
    </source>
</evidence>
<feature type="non-terminal residue" evidence="3">
    <location>
        <position position="1"/>
    </location>
</feature>
<feature type="repeat" description="PPR" evidence="2">
    <location>
        <begin position="256"/>
        <end position="290"/>
    </location>
</feature>
<protein>
    <submittedName>
        <fullName evidence="3">PPR domain-containing protein/PPR_2 domain-containing protein</fullName>
    </submittedName>
</protein>
<dbReference type="Gene3D" id="1.25.40.10">
    <property type="entry name" value="Tetratricopeptide repeat domain"/>
    <property type="match status" value="7"/>
</dbReference>
<proteinExistence type="predicted"/>
<dbReference type="EMBL" id="BDDD01002633">
    <property type="protein sequence ID" value="GAV82423.1"/>
    <property type="molecule type" value="Genomic_DNA"/>
</dbReference>
<dbReference type="Proteomes" id="UP000187406">
    <property type="component" value="Unassembled WGS sequence"/>
</dbReference>
<feature type="repeat" description="PPR" evidence="2">
    <location>
        <begin position="155"/>
        <end position="189"/>
    </location>
</feature>
<dbReference type="InParanoid" id="A0A1Q3CQR4"/>
<dbReference type="FunFam" id="1.25.40.10:FF:000090">
    <property type="entry name" value="Pentatricopeptide repeat-containing protein, chloroplastic"/>
    <property type="match status" value="1"/>
</dbReference>
<dbReference type="Pfam" id="PF20431">
    <property type="entry name" value="E_motif"/>
    <property type="match status" value="1"/>
</dbReference>
<name>A0A1Q3CQR4_CEPFO</name>
<reference evidence="4" key="1">
    <citation type="submission" date="2016-04" db="EMBL/GenBank/DDBJ databases">
        <title>Cephalotus genome sequencing.</title>
        <authorList>
            <person name="Fukushima K."/>
            <person name="Hasebe M."/>
            <person name="Fang X."/>
        </authorList>
    </citation>
    <scope>NUCLEOTIDE SEQUENCE [LARGE SCALE GENOMIC DNA]</scope>
    <source>
        <strain evidence="4">cv. St1</strain>
    </source>
</reference>
<feature type="repeat" description="PPR" evidence="2">
    <location>
        <begin position="458"/>
        <end position="492"/>
    </location>
</feature>
<dbReference type="InterPro" id="IPR046848">
    <property type="entry name" value="E_motif"/>
</dbReference>
<feature type="repeat" description="PPR" evidence="2">
    <location>
        <begin position="528"/>
        <end position="562"/>
    </location>
</feature>
<dbReference type="GO" id="GO:0009451">
    <property type="term" value="P:RNA modification"/>
    <property type="evidence" value="ECO:0007669"/>
    <property type="project" value="InterPro"/>
</dbReference>
<dbReference type="InterPro" id="IPR011990">
    <property type="entry name" value="TPR-like_helical_dom_sf"/>
</dbReference>
<feature type="repeat" description="PPR" evidence="2">
    <location>
        <begin position="712"/>
        <end position="746"/>
    </location>
</feature>
<dbReference type="NCBIfam" id="TIGR00756">
    <property type="entry name" value="PPR"/>
    <property type="match status" value="5"/>
</dbReference>
<dbReference type="AlphaFoldDB" id="A0A1Q3CQR4"/>
<dbReference type="PANTHER" id="PTHR47926">
    <property type="entry name" value="PENTATRICOPEPTIDE REPEAT-CONTAINING PROTEIN"/>
    <property type="match status" value="1"/>
</dbReference>
<dbReference type="InterPro" id="IPR002885">
    <property type="entry name" value="PPR_rpt"/>
</dbReference>